<name>A0A5C2HDG7_9BACT</name>
<organism evidence="1 2">
    <name type="scientific">Malaciobacter pacificus</name>
    <dbReference type="NCBI Taxonomy" id="1080223"/>
    <lineage>
        <taxon>Bacteria</taxon>
        <taxon>Pseudomonadati</taxon>
        <taxon>Campylobacterota</taxon>
        <taxon>Epsilonproteobacteria</taxon>
        <taxon>Campylobacterales</taxon>
        <taxon>Arcobacteraceae</taxon>
        <taxon>Malaciobacter</taxon>
    </lineage>
</organism>
<proteinExistence type="predicted"/>
<dbReference type="RefSeq" id="WP_130233793.1">
    <property type="nucleotide sequence ID" value="NZ_BMEF01000040.1"/>
</dbReference>
<evidence type="ECO:0000313" key="1">
    <source>
        <dbReference type="EMBL" id="QEP34874.1"/>
    </source>
</evidence>
<dbReference type="Pfam" id="PF11769">
    <property type="entry name" value="DUF3313"/>
    <property type="match status" value="1"/>
</dbReference>
<accession>A0A5C2HDG7</accession>
<sequence>MKTTTLLTLLISLFIFTGCANKIELKPNNVVNDISKLKQSESDENSYYYIKKDVNFSKYNKIKVPKINVYMAKDKEGVQKIVDDASNYFTDNKNNIANKKLLNDISTYFTTNLEKNLQEVVKNRRIRKNTLVFQASIISLDVSYDNLEFYQYLPYGLAFTAIKRSTGIEDKKLRVGFALKVFDEKTKETLITVVKHDISDSNVSNSKDLKIDDLKPVLDKWIKRYSSKMEQLKKTNYKI</sequence>
<dbReference type="PROSITE" id="PS51257">
    <property type="entry name" value="PROKAR_LIPOPROTEIN"/>
    <property type="match status" value="1"/>
</dbReference>
<evidence type="ECO:0000313" key="2">
    <source>
        <dbReference type="Proteomes" id="UP000322726"/>
    </source>
</evidence>
<protein>
    <submittedName>
        <fullName evidence="1">DUF3313 domain-containing protein</fullName>
    </submittedName>
</protein>
<keyword evidence="2" id="KW-1185">Reference proteome</keyword>
<dbReference type="KEGG" id="apai:APAC_1792"/>
<dbReference type="Proteomes" id="UP000322726">
    <property type="component" value="Chromosome"/>
</dbReference>
<dbReference type="InterPro" id="IPR021747">
    <property type="entry name" value="DUF3313"/>
</dbReference>
<gene>
    <name evidence="1" type="ORF">APAC_1792</name>
</gene>
<reference evidence="1 2" key="1">
    <citation type="submission" date="2019-09" db="EMBL/GenBank/DDBJ databases">
        <title>Complete genome sequencing of four Arcobacter species reveals a diverse suite of mobile elements.</title>
        <authorList>
            <person name="Miller W.G."/>
            <person name="Yee E."/>
            <person name="Bono J.L."/>
        </authorList>
    </citation>
    <scope>NUCLEOTIDE SEQUENCE [LARGE SCALE GENOMIC DNA]</scope>
    <source>
        <strain evidence="1 2">LMG 26638</strain>
    </source>
</reference>
<reference evidence="1 2" key="3">
    <citation type="submission" date="2019-09" db="EMBL/GenBank/DDBJ databases">
        <title>Taxonomic note: a critical rebuttal of the proposed division of the genus Arcobacter into six genera, emended descriptions of Arcobacter anaerophilus and the genus Arcobacter, and an assessment of genus-level boundaries for Epsilonproteobacteria using in silico genomic comparator tools.</title>
        <authorList>
            <person name="On S.L.W."/>
            <person name="Miller W.G."/>
            <person name="Biggs P."/>
            <person name="Cornelius A."/>
            <person name="Vandamme P."/>
        </authorList>
    </citation>
    <scope>NUCLEOTIDE SEQUENCE [LARGE SCALE GENOMIC DNA]</scope>
    <source>
        <strain evidence="1 2">LMG 26638</strain>
    </source>
</reference>
<dbReference type="AlphaFoldDB" id="A0A5C2HDG7"/>
<reference evidence="2" key="2">
    <citation type="submission" date="2019-09" db="EMBL/GenBank/DDBJ databases">
        <title>Complete genome sequencing of four Arcobacter species reveals a diverse suite of mobile elements.</title>
        <authorList>
            <person name="On S.L.W."/>
            <person name="Miller W.G."/>
            <person name="Biggs P."/>
            <person name="Cornelius A."/>
            <person name="Vandamme P."/>
        </authorList>
    </citation>
    <scope>NUCLEOTIDE SEQUENCE [LARGE SCALE GENOMIC DNA]</scope>
    <source>
        <strain evidence="2">LMG 26638</strain>
    </source>
</reference>
<dbReference type="EMBL" id="CP035928">
    <property type="protein sequence ID" value="QEP34874.1"/>
    <property type="molecule type" value="Genomic_DNA"/>
</dbReference>